<evidence type="ECO:0000256" key="3">
    <source>
        <dbReference type="ARBA" id="ARBA00022691"/>
    </source>
</evidence>
<dbReference type="PANTHER" id="PTHR43712">
    <property type="entry name" value="PUTATIVE (AFU_ORTHOLOGUE AFUA_4G14580)-RELATED"/>
    <property type="match status" value="1"/>
</dbReference>
<name>A0A9P9FYA2_FUSRE</name>
<keyword evidence="2" id="KW-0808">Transferase</keyword>
<reference evidence="6" key="1">
    <citation type="journal article" date="2021" name="Nat. Commun.">
        <title>Genetic determinants of endophytism in the Arabidopsis root mycobiome.</title>
        <authorList>
            <person name="Mesny F."/>
            <person name="Miyauchi S."/>
            <person name="Thiergart T."/>
            <person name="Pickel B."/>
            <person name="Atanasova L."/>
            <person name="Karlsson M."/>
            <person name="Huettel B."/>
            <person name="Barry K.W."/>
            <person name="Haridas S."/>
            <person name="Chen C."/>
            <person name="Bauer D."/>
            <person name="Andreopoulos W."/>
            <person name="Pangilinan J."/>
            <person name="LaButti K."/>
            <person name="Riley R."/>
            <person name="Lipzen A."/>
            <person name="Clum A."/>
            <person name="Drula E."/>
            <person name="Henrissat B."/>
            <person name="Kohler A."/>
            <person name="Grigoriev I.V."/>
            <person name="Martin F.M."/>
            <person name="Hacquard S."/>
        </authorList>
    </citation>
    <scope>NUCLEOTIDE SEQUENCE</scope>
    <source>
        <strain evidence="6">MPI-CAGE-AT-0023</strain>
    </source>
</reference>
<dbReference type="InterPro" id="IPR001077">
    <property type="entry name" value="COMT_C"/>
</dbReference>
<keyword evidence="7" id="KW-1185">Reference proteome</keyword>
<feature type="domain" description="O-methyltransferase dimerisation" evidence="5">
    <location>
        <begin position="83"/>
        <end position="152"/>
    </location>
</feature>
<comment type="caution">
    <text evidence="6">The sequence shown here is derived from an EMBL/GenBank/DDBJ whole genome shotgun (WGS) entry which is preliminary data.</text>
</comment>
<dbReference type="AlphaFoldDB" id="A0A9P9FYA2"/>
<dbReference type="GeneID" id="70227845"/>
<dbReference type="EMBL" id="JAGMUX010000029">
    <property type="protein sequence ID" value="KAH7216996.1"/>
    <property type="molecule type" value="Genomic_DNA"/>
</dbReference>
<dbReference type="SUPFAM" id="SSF53335">
    <property type="entry name" value="S-adenosyl-L-methionine-dependent methyltransferases"/>
    <property type="match status" value="1"/>
</dbReference>
<feature type="domain" description="O-methyltransferase C-terminal" evidence="4">
    <location>
        <begin position="186"/>
        <end position="398"/>
    </location>
</feature>
<dbReference type="OrthoDB" id="1606438at2759"/>
<organism evidence="6 7">
    <name type="scientific">Fusarium redolens</name>
    <dbReference type="NCBI Taxonomy" id="48865"/>
    <lineage>
        <taxon>Eukaryota</taxon>
        <taxon>Fungi</taxon>
        <taxon>Dikarya</taxon>
        <taxon>Ascomycota</taxon>
        <taxon>Pezizomycotina</taxon>
        <taxon>Sordariomycetes</taxon>
        <taxon>Hypocreomycetidae</taxon>
        <taxon>Hypocreales</taxon>
        <taxon>Nectriaceae</taxon>
        <taxon>Fusarium</taxon>
        <taxon>Fusarium redolens species complex</taxon>
    </lineage>
</organism>
<accession>A0A9P9FYA2</accession>
<protein>
    <submittedName>
        <fullName evidence="6">S-adenosyl-L-methionine-dependent methyltransferase</fullName>
    </submittedName>
</protein>
<dbReference type="RefSeq" id="XP_046041977.1">
    <property type="nucleotide sequence ID" value="XM_046197891.1"/>
</dbReference>
<keyword evidence="1 6" id="KW-0489">Methyltransferase</keyword>
<dbReference type="GO" id="GO:0032259">
    <property type="term" value="P:methylation"/>
    <property type="evidence" value="ECO:0007669"/>
    <property type="project" value="UniProtKB-KW"/>
</dbReference>
<dbReference type="PROSITE" id="PS51683">
    <property type="entry name" value="SAM_OMT_II"/>
    <property type="match status" value="1"/>
</dbReference>
<dbReference type="InterPro" id="IPR012967">
    <property type="entry name" value="COMT_dimerisation"/>
</dbReference>
<sequence length="424" mass="47281">MGSTNHSNLLHLAQTVQQATETIVQHLQATKQQEPSFDQNSKAIQGDADIHSTRIQLNDAAQDLLRLVNGPANEYRSFFMSHYTLAAYQVALHFGIFRHVPLGGKISISELASKAGIDQDRCRRVIKHLATQRVFEEIEPDVFTHTASSALIARDSDMEAILWMQFDEMLKAASDAAEFVQNDQNGSADADSPFSTRHGTPPYQFYAENPEKGLNFAKAMAALTQMDRSISALRDGFQWAKLEAPGKVVDVGGASGHVSMDLAAVFPNLTFIVQDSSVEALEDGKANLPSEIAERVSFMQHDFFKDQPIADASAFFMRQCLHNWRDEDCIKILRALVPALEKCKPGTPLLINEEVLPELNEVSKYQEHLSRQCDMCMFVVAGSKERTRGDFEKLLREADSKFKVVKVHRNSTSTMGLIEAYLSQ</sequence>
<gene>
    <name evidence="6" type="ORF">BKA55DRAFT_668334</name>
</gene>
<evidence type="ECO:0000259" key="5">
    <source>
        <dbReference type="Pfam" id="PF08100"/>
    </source>
</evidence>
<dbReference type="GO" id="GO:0008171">
    <property type="term" value="F:O-methyltransferase activity"/>
    <property type="evidence" value="ECO:0007669"/>
    <property type="project" value="InterPro"/>
</dbReference>
<dbReference type="InterPro" id="IPR036388">
    <property type="entry name" value="WH-like_DNA-bd_sf"/>
</dbReference>
<evidence type="ECO:0000256" key="2">
    <source>
        <dbReference type="ARBA" id="ARBA00022679"/>
    </source>
</evidence>
<evidence type="ECO:0000256" key="1">
    <source>
        <dbReference type="ARBA" id="ARBA00022603"/>
    </source>
</evidence>
<dbReference type="Pfam" id="PF08100">
    <property type="entry name" value="Dimerisation"/>
    <property type="match status" value="1"/>
</dbReference>
<keyword evidence="3" id="KW-0949">S-adenosyl-L-methionine</keyword>
<dbReference type="Gene3D" id="1.10.10.10">
    <property type="entry name" value="Winged helix-like DNA-binding domain superfamily/Winged helix DNA-binding domain"/>
    <property type="match status" value="1"/>
</dbReference>
<dbReference type="InterPro" id="IPR036390">
    <property type="entry name" value="WH_DNA-bd_sf"/>
</dbReference>
<dbReference type="InterPro" id="IPR029063">
    <property type="entry name" value="SAM-dependent_MTases_sf"/>
</dbReference>
<dbReference type="InterPro" id="IPR016461">
    <property type="entry name" value="COMT-like"/>
</dbReference>
<dbReference type="PANTHER" id="PTHR43712:SF12">
    <property type="entry name" value="STERIGMATOCYSTIN 8-O-METHYLTRANSFERASE"/>
    <property type="match status" value="1"/>
</dbReference>
<dbReference type="Pfam" id="PF00891">
    <property type="entry name" value="Methyltransf_2"/>
    <property type="match status" value="1"/>
</dbReference>
<evidence type="ECO:0000313" key="6">
    <source>
        <dbReference type="EMBL" id="KAH7216996.1"/>
    </source>
</evidence>
<evidence type="ECO:0000259" key="4">
    <source>
        <dbReference type="Pfam" id="PF00891"/>
    </source>
</evidence>
<proteinExistence type="predicted"/>
<dbReference type="Gene3D" id="3.40.50.150">
    <property type="entry name" value="Vaccinia Virus protein VP39"/>
    <property type="match status" value="1"/>
</dbReference>
<dbReference type="Proteomes" id="UP000720189">
    <property type="component" value="Unassembled WGS sequence"/>
</dbReference>
<evidence type="ECO:0000313" key="7">
    <source>
        <dbReference type="Proteomes" id="UP000720189"/>
    </source>
</evidence>
<dbReference type="SUPFAM" id="SSF46785">
    <property type="entry name" value="Winged helix' DNA-binding domain"/>
    <property type="match status" value="1"/>
</dbReference>